<dbReference type="GO" id="GO:0039693">
    <property type="term" value="P:viral DNA genome replication"/>
    <property type="evidence" value="ECO:0007669"/>
    <property type="project" value="UniProtKB-KW"/>
</dbReference>
<evidence type="ECO:0000256" key="6">
    <source>
        <dbReference type="ARBA" id="ARBA00023125"/>
    </source>
</evidence>
<keyword evidence="1" id="KW-0597">Phosphoprotein</keyword>
<feature type="compositionally biased region" description="Polar residues" evidence="7">
    <location>
        <begin position="261"/>
        <end position="275"/>
    </location>
</feature>
<accession>A0A7L9DI57</accession>
<evidence type="ECO:0000256" key="7">
    <source>
        <dbReference type="SAM" id="MobiDB-lite"/>
    </source>
</evidence>
<keyword evidence="4" id="KW-1194">Viral DNA replication</keyword>
<feature type="compositionally biased region" description="Basic residues" evidence="7">
    <location>
        <begin position="226"/>
        <end position="235"/>
    </location>
</feature>
<evidence type="ECO:0000256" key="1">
    <source>
        <dbReference type="ARBA" id="ARBA00022553"/>
    </source>
</evidence>
<keyword evidence="5" id="KW-0190">Covalent protein-DNA linkage</keyword>
<dbReference type="EMBL" id="MT674683">
    <property type="protein sequence ID" value="QOJ53941.1"/>
    <property type="molecule type" value="Genomic_DNA"/>
</dbReference>
<evidence type="ECO:0000313" key="9">
    <source>
        <dbReference type="Proteomes" id="UP001230876"/>
    </source>
</evidence>
<feature type="region of interest" description="Disordered" evidence="7">
    <location>
        <begin position="210"/>
        <end position="309"/>
    </location>
</feature>
<keyword evidence="2" id="KW-1048">Host nucleus</keyword>
<sequence>MVGYIPLLRTLASWPFDQILLSQFTFSRDEEGYRWHIVATAEVSNDVPPLGENLAERLEQVDISPEYINNRAYAILRRVMRLLDESREDDNDSDISGTGLAAQVGRATRKAALLNRVRTAAANYLLQALTRPKNSPPDLQDVDDGPLGFWMDRFVDYFSRLRVTVGDETPRQIDLLRAIIIAQGLGRRRQRDGMRGGAITLRSGKIIGTPYRLRPRAPRVPDATPRARRRRRAQRRAAVPRNVVQRWLRQPADDSDPGEGPSTQNDPNLSISSDPNWDPGEGPSRPSEPLSTNTEDEEEEEDDDNSISATDLLLMLDDIAQRLQDRRETRGLQTVLDPMYQSLQQRLEEFEAVDLSGGPSLAVYLRAWLINADIVETVWRAIDHVTSGIDAEGLRLDNVQIVVRGQDEQNRLVFKRVWNVRRQPIENARELGERVIERVARDTVAVTERTDRPWNPDDFGELAEFLEESGFNDASGEVQEVLTQVRAYENTHSVTLSFRFRTTGYVAFSQNLEINGRFAIWYRRRWLRRGAPTLAQRTTGRARTTA</sequence>
<dbReference type="InterPro" id="IPR003391">
    <property type="entry name" value="Adeno_preterminal"/>
</dbReference>
<feature type="compositionally biased region" description="Low complexity" evidence="7">
    <location>
        <begin position="236"/>
        <end position="246"/>
    </location>
</feature>
<protein>
    <submittedName>
        <fullName evidence="8">PTP</fullName>
    </submittedName>
</protein>
<reference evidence="8" key="1">
    <citation type="journal article" date="2020" name="Viruses">
        <title>Molecular Characterisation of a Novel and Highly Divergent Passerine Adenovirus 1.</title>
        <authorList>
            <person name="Athukorala A."/>
            <person name="Forwood J.K."/>
            <person name="Phalen D.N."/>
            <person name="Sarker S."/>
        </authorList>
    </citation>
    <scope>NUCLEOTIDE SEQUENCE</scope>
    <source>
        <strain evidence="8">AU2787</strain>
    </source>
</reference>
<evidence type="ECO:0000256" key="5">
    <source>
        <dbReference type="ARBA" id="ARBA00023124"/>
    </source>
</evidence>
<proteinExistence type="predicted"/>
<evidence type="ECO:0000313" key="8">
    <source>
        <dbReference type="EMBL" id="QOJ53941.1"/>
    </source>
</evidence>
<evidence type="ECO:0000256" key="4">
    <source>
        <dbReference type="ARBA" id="ARBA00023109"/>
    </source>
</evidence>
<dbReference type="GO" id="GO:0006260">
    <property type="term" value="P:DNA replication"/>
    <property type="evidence" value="ECO:0007669"/>
    <property type="project" value="UniProtKB-KW"/>
</dbReference>
<evidence type="ECO:0000256" key="3">
    <source>
        <dbReference type="ARBA" id="ARBA00022705"/>
    </source>
</evidence>
<organism evidence="8 9">
    <name type="scientific">Passerine adenovirus 1</name>
    <dbReference type="NCBI Taxonomy" id="2779174"/>
    <lineage>
        <taxon>Viruses</taxon>
        <taxon>Varidnaviria</taxon>
        <taxon>Bamfordvirae</taxon>
        <taxon>Preplasmiviricota</taxon>
        <taxon>Polisuviricotina</taxon>
        <taxon>Pharingeaviricetes</taxon>
        <taxon>Rowavirales</taxon>
        <taxon>Adenoviridae</taxon>
        <taxon>Barthadenovirus</taxon>
    </lineage>
</organism>
<evidence type="ECO:0000256" key="2">
    <source>
        <dbReference type="ARBA" id="ARBA00022562"/>
    </source>
</evidence>
<keyword evidence="9" id="KW-1185">Reference proteome</keyword>
<dbReference type="GO" id="GO:0003677">
    <property type="term" value="F:DNA binding"/>
    <property type="evidence" value="ECO:0007669"/>
    <property type="project" value="UniProtKB-KW"/>
</dbReference>
<name>A0A7L9DI57_9ADEN</name>
<keyword evidence="6" id="KW-0238">DNA-binding</keyword>
<dbReference type="Pfam" id="PF02459">
    <property type="entry name" value="Adeno_terminal"/>
    <property type="match status" value="1"/>
</dbReference>
<feature type="compositionally biased region" description="Acidic residues" evidence="7">
    <location>
        <begin position="294"/>
        <end position="305"/>
    </location>
</feature>
<dbReference type="Proteomes" id="UP001230876">
    <property type="component" value="Segment"/>
</dbReference>
<keyword evidence="3" id="KW-0235">DNA replication</keyword>